<dbReference type="AlphaFoldDB" id="A0A0D9W715"/>
<reference evidence="1" key="3">
    <citation type="submission" date="2015-04" db="UniProtKB">
        <authorList>
            <consortium name="EnsemblPlants"/>
        </authorList>
    </citation>
    <scope>IDENTIFICATION</scope>
</reference>
<keyword evidence="2" id="KW-1185">Reference proteome</keyword>
<reference evidence="2" key="2">
    <citation type="submission" date="2013-12" db="EMBL/GenBank/DDBJ databases">
        <authorList>
            <person name="Yu Y."/>
            <person name="Lee S."/>
            <person name="de Baynast K."/>
            <person name="Wissotski M."/>
            <person name="Liu L."/>
            <person name="Talag J."/>
            <person name="Goicoechea J."/>
            <person name="Angelova A."/>
            <person name="Jetty R."/>
            <person name="Kudrna D."/>
            <person name="Golser W."/>
            <person name="Rivera L."/>
            <person name="Zhang J."/>
            <person name="Wing R."/>
        </authorList>
    </citation>
    <scope>NUCLEOTIDE SEQUENCE</scope>
</reference>
<evidence type="ECO:0000313" key="2">
    <source>
        <dbReference type="Proteomes" id="UP000032180"/>
    </source>
</evidence>
<dbReference type="HOGENOM" id="CLU_1868387_0_0_1"/>
<dbReference type="Proteomes" id="UP000032180">
    <property type="component" value="Chromosome 4"/>
</dbReference>
<dbReference type="EnsemblPlants" id="LPERR04G14850.1">
    <property type="protein sequence ID" value="LPERR04G14850.1"/>
    <property type="gene ID" value="LPERR04G14850"/>
</dbReference>
<sequence>MATLTSTVEALGLLGPGVWTPLYPGFLYDPASFRSQVEGGFVYDPVSRSGTTGDGFLYDEHGFRVEATEQAVADDIAGFCARVGVLQGEADALSSRRGGGLGGVADAEVAGDDDDALADGFSHIIDFAEELLLEDDEDDGACYFSMN</sequence>
<evidence type="ECO:0000313" key="1">
    <source>
        <dbReference type="EnsemblPlants" id="LPERR04G14850.1"/>
    </source>
</evidence>
<organism evidence="1 2">
    <name type="scientific">Leersia perrieri</name>
    <dbReference type="NCBI Taxonomy" id="77586"/>
    <lineage>
        <taxon>Eukaryota</taxon>
        <taxon>Viridiplantae</taxon>
        <taxon>Streptophyta</taxon>
        <taxon>Embryophyta</taxon>
        <taxon>Tracheophyta</taxon>
        <taxon>Spermatophyta</taxon>
        <taxon>Magnoliopsida</taxon>
        <taxon>Liliopsida</taxon>
        <taxon>Poales</taxon>
        <taxon>Poaceae</taxon>
        <taxon>BOP clade</taxon>
        <taxon>Oryzoideae</taxon>
        <taxon>Oryzeae</taxon>
        <taxon>Oryzinae</taxon>
        <taxon>Leersia</taxon>
    </lineage>
</organism>
<proteinExistence type="predicted"/>
<protein>
    <submittedName>
        <fullName evidence="1">Uncharacterized protein</fullName>
    </submittedName>
</protein>
<dbReference type="Gramene" id="LPERR04G14850.1">
    <property type="protein sequence ID" value="LPERR04G14850.1"/>
    <property type="gene ID" value="LPERR04G14850"/>
</dbReference>
<name>A0A0D9W715_9ORYZ</name>
<reference evidence="1 2" key="1">
    <citation type="submission" date="2012-08" db="EMBL/GenBank/DDBJ databases">
        <title>Oryza genome evolution.</title>
        <authorList>
            <person name="Wing R.A."/>
        </authorList>
    </citation>
    <scope>NUCLEOTIDE SEQUENCE</scope>
</reference>
<accession>A0A0D9W715</accession>